<accession>A0A9Q1HGC1</accession>
<dbReference type="EMBL" id="JAIZAY010000003">
    <property type="protein sequence ID" value="KAJ8045434.1"/>
    <property type="molecule type" value="Genomic_DNA"/>
</dbReference>
<proteinExistence type="predicted"/>
<reference evidence="1" key="1">
    <citation type="submission" date="2021-10" db="EMBL/GenBank/DDBJ databases">
        <title>Tropical sea cucumber genome reveals ecological adaptation and Cuvierian tubules defense mechanism.</title>
        <authorList>
            <person name="Chen T."/>
        </authorList>
    </citation>
    <scope>NUCLEOTIDE SEQUENCE</scope>
    <source>
        <strain evidence="1">Nanhai2018</strain>
        <tissue evidence="1">Muscle</tissue>
    </source>
</reference>
<sequence length="142" mass="16063">MAVHEVNDQVGVMETDQDLINYISSFHRCRGPFETTTAPGSSYESSDSESQDRYSQYPSIDIIYPLSSSFSSSFSSSYTVEYSIYSQSESYFHYSYYDYDRDGNLDFIKWKNCASGIHSDHILPVIIALSSSVLQYQSVVGS</sequence>
<dbReference type="AlphaFoldDB" id="A0A9Q1HGC1"/>
<name>A0A9Q1HGC1_HOLLE</name>
<organism evidence="1 2">
    <name type="scientific">Holothuria leucospilota</name>
    <name type="common">Black long sea cucumber</name>
    <name type="synonym">Mertensiothuria leucospilota</name>
    <dbReference type="NCBI Taxonomy" id="206669"/>
    <lineage>
        <taxon>Eukaryota</taxon>
        <taxon>Metazoa</taxon>
        <taxon>Echinodermata</taxon>
        <taxon>Eleutherozoa</taxon>
        <taxon>Echinozoa</taxon>
        <taxon>Holothuroidea</taxon>
        <taxon>Aspidochirotacea</taxon>
        <taxon>Aspidochirotida</taxon>
        <taxon>Holothuriidae</taxon>
        <taxon>Holothuria</taxon>
    </lineage>
</organism>
<comment type="caution">
    <text evidence="1">The sequence shown here is derived from an EMBL/GenBank/DDBJ whole genome shotgun (WGS) entry which is preliminary data.</text>
</comment>
<evidence type="ECO:0000313" key="1">
    <source>
        <dbReference type="EMBL" id="KAJ8045434.1"/>
    </source>
</evidence>
<gene>
    <name evidence="1" type="ORF">HOLleu_08445</name>
</gene>
<dbReference type="Proteomes" id="UP001152320">
    <property type="component" value="Chromosome 3"/>
</dbReference>
<evidence type="ECO:0000313" key="2">
    <source>
        <dbReference type="Proteomes" id="UP001152320"/>
    </source>
</evidence>
<keyword evidence="2" id="KW-1185">Reference proteome</keyword>
<protein>
    <submittedName>
        <fullName evidence="1">Uncharacterized protein</fullName>
    </submittedName>
</protein>